<comment type="caution">
    <text evidence="1">The sequence shown here is derived from an EMBL/GenBank/DDBJ whole genome shotgun (WGS) entry which is preliminary data.</text>
</comment>
<keyword evidence="2" id="KW-1185">Reference proteome</keyword>
<protein>
    <submittedName>
        <fullName evidence="1">Uncharacterized protein</fullName>
    </submittedName>
</protein>
<dbReference type="Proteomes" id="UP001552594">
    <property type="component" value="Unassembled WGS sequence"/>
</dbReference>
<gene>
    <name evidence="1" type="ORF">AB0L16_32310</name>
</gene>
<dbReference type="RefSeq" id="WP_153068734.1">
    <property type="nucleotide sequence ID" value="NZ_JBFAUK010000048.1"/>
</dbReference>
<evidence type="ECO:0000313" key="2">
    <source>
        <dbReference type="Proteomes" id="UP001552594"/>
    </source>
</evidence>
<reference evidence="1 2" key="1">
    <citation type="submission" date="2024-06" db="EMBL/GenBank/DDBJ databases">
        <title>The Natural Products Discovery Center: Release of the First 8490 Sequenced Strains for Exploring Actinobacteria Biosynthetic Diversity.</title>
        <authorList>
            <person name="Kalkreuter E."/>
            <person name="Kautsar S.A."/>
            <person name="Yang D."/>
            <person name="Bader C.D."/>
            <person name="Teijaro C.N."/>
            <person name="Fluegel L."/>
            <person name="Davis C.M."/>
            <person name="Simpson J.R."/>
            <person name="Lauterbach L."/>
            <person name="Steele A.D."/>
            <person name="Gui C."/>
            <person name="Meng S."/>
            <person name="Li G."/>
            <person name="Viehrig K."/>
            <person name="Ye F."/>
            <person name="Su P."/>
            <person name="Kiefer A.F."/>
            <person name="Nichols A."/>
            <person name="Cepeda A.J."/>
            <person name="Yan W."/>
            <person name="Fan B."/>
            <person name="Jiang Y."/>
            <person name="Adhikari A."/>
            <person name="Zheng C.-J."/>
            <person name="Schuster L."/>
            <person name="Cowan T.M."/>
            <person name="Smanski M.J."/>
            <person name="Chevrette M.G."/>
            <person name="De Carvalho L.P.S."/>
            <person name="Shen B."/>
        </authorList>
    </citation>
    <scope>NUCLEOTIDE SEQUENCE [LARGE SCALE GENOMIC DNA]</scope>
    <source>
        <strain evidence="1 2">NPDC052347</strain>
    </source>
</reference>
<proteinExistence type="predicted"/>
<dbReference type="EMBL" id="JBFAUK010000048">
    <property type="protein sequence ID" value="MEV5511046.1"/>
    <property type="molecule type" value="Genomic_DNA"/>
</dbReference>
<name>A0ABV3K7C6_STRON</name>
<sequence>MTCTKADDVVRLFAQAGRARRDLERWMRHPRRGHVPEYVMQHVTAAVYRITPQDVKGLISEHAIGDIRPEQGYAVSAIKDWRPDFAFAHILHCCAEKLGGVFPYEELRRFAAQDPDGIRMLGQPARSHVEKVVASGRCTWEQARAAMQWRIGLFYYSFIREIYVLSCLREMGLDMRTHPLADALFRVDGWCGSAVLSLYIKNEEFRDGSAGRKPQAREILTDGQDLGLSFVELAMEVQRKHGVVHLPSGEQIDDCARRIKHELEHSPHDPQQL</sequence>
<evidence type="ECO:0000313" key="1">
    <source>
        <dbReference type="EMBL" id="MEV5511046.1"/>
    </source>
</evidence>
<accession>A0ABV3K7C6</accession>
<organism evidence="1 2">
    <name type="scientific">Streptomyces orinoci</name>
    <name type="common">Streptoverticillium orinoci</name>
    <dbReference type="NCBI Taxonomy" id="67339"/>
    <lineage>
        <taxon>Bacteria</taxon>
        <taxon>Bacillati</taxon>
        <taxon>Actinomycetota</taxon>
        <taxon>Actinomycetes</taxon>
        <taxon>Kitasatosporales</taxon>
        <taxon>Streptomycetaceae</taxon>
        <taxon>Streptomyces</taxon>
    </lineage>
</organism>